<feature type="transmembrane region" description="Helical" evidence="6">
    <location>
        <begin position="167"/>
        <end position="185"/>
    </location>
</feature>
<keyword evidence="3 6" id="KW-0812">Transmembrane</keyword>
<evidence type="ECO:0008006" key="9">
    <source>
        <dbReference type="Google" id="ProtNLM"/>
    </source>
</evidence>
<dbReference type="PANTHER" id="PTHR30250">
    <property type="entry name" value="PST FAMILY PREDICTED COLANIC ACID TRANSPORTER"/>
    <property type="match status" value="1"/>
</dbReference>
<protein>
    <recommendedName>
        <fullName evidence="9">Lipopolysaccharide biosynthesis protein</fullName>
    </recommendedName>
</protein>
<feature type="transmembrane region" description="Helical" evidence="6">
    <location>
        <begin position="324"/>
        <end position="346"/>
    </location>
</feature>
<feature type="transmembrane region" description="Helical" evidence="6">
    <location>
        <begin position="68"/>
        <end position="94"/>
    </location>
</feature>
<feature type="transmembrane region" description="Helical" evidence="6">
    <location>
        <begin position="110"/>
        <end position="128"/>
    </location>
</feature>
<keyword evidence="8" id="KW-1185">Reference proteome</keyword>
<dbReference type="PANTHER" id="PTHR30250:SF26">
    <property type="entry name" value="PSMA PROTEIN"/>
    <property type="match status" value="1"/>
</dbReference>
<feature type="transmembrane region" description="Helical" evidence="6">
    <location>
        <begin position="140"/>
        <end position="161"/>
    </location>
</feature>
<feature type="transmembrane region" description="Helical" evidence="6">
    <location>
        <begin position="446"/>
        <end position="466"/>
    </location>
</feature>
<evidence type="ECO:0000313" key="8">
    <source>
        <dbReference type="Proteomes" id="UP000245250"/>
    </source>
</evidence>
<evidence type="ECO:0000313" key="7">
    <source>
        <dbReference type="EMBL" id="AWK07249.1"/>
    </source>
</evidence>
<keyword evidence="2" id="KW-1003">Cell membrane</keyword>
<feature type="transmembrane region" description="Helical" evidence="6">
    <location>
        <begin position="294"/>
        <end position="318"/>
    </location>
</feature>
<name>A0A2S1YT32_9FLAO</name>
<proteinExistence type="predicted"/>
<organism evidence="7 8">
    <name type="scientific">Flavobacterium crocinum</name>
    <dbReference type="NCBI Taxonomy" id="2183896"/>
    <lineage>
        <taxon>Bacteria</taxon>
        <taxon>Pseudomonadati</taxon>
        <taxon>Bacteroidota</taxon>
        <taxon>Flavobacteriia</taxon>
        <taxon>Flavobacteriales</taxon>
        <taxon>Flavobacteriaceae</taxon>
        <taxon>Flavobacterium</taxon>
    </lineage>
</organism>
<feature type="transmembrane region" description="Helical" evidence="6">
    <location>
        <begin position="26"/>
        <end position="47"/>
    </location>
</feature>
<feature type="transmembrane region" description="Helical" evidence="6">
    <location>
        <begin position="358"/>
        <end position="381"/>
    </location>
</feature>
<keyword evidence="5 6" id="KW-0472">Membrane</keyword>
<gene>
    <name evidence="7" type="ORF">HYN56_24675</name>
</gene>
<evidence type="ECO:0000256" key="6">
    <source>
        <dbReference type="SAM" id="Phobius"/>
    </source>
</evidence>
<evidence type="ECO:0000256" key="4">
    <source>
        <dbReference type="ARBA" id="ARBA00022989"/>
    </source>
</evidence>
<feature type="transmembrane region" description="Helical" evidence="6">
    <location>
        <begin position="387"/>
        <end position="404"/>
    </location>
</feature>
<comment type="subcellular location">
    <subcellularLocation>
        <location evidence="1">Cell membrane</location>
        <topology evidence="1">Multi-pass membrane protein</topology>
    </subcellularLocation>
</comment>
<evidence type="ECO:0000256" key="5">
    <source>
        <dbReference type="ARBA" id="ARBA00023136"/>
    </source>
</evidence>
<keyword evidence="4 6" id="KW-1133">Transmembrane helix</keyword>
<dbReference type="GO" id="GO:0005886">
    <property type="term" value="C:plasma membrane"/>
    <property type="evidence" value="ECO:0007669"/>
    <property type="project" value="UniProtKB-SubCell"/>
</dbReference>
<evidence type="ECO:0000256" key="2">
    <source>
        <dbReference type="ARBA" id="ARBA00022475"/>
    </source>
</evidence>
<feature type="transmembrane region" description="Helical" evidence="6">
    <location>
        <begin position="416"/>
        <end position="440"/>
    </location>
</feature>
<dbReference type="KEGG" id="fcr:HYN56_24675"/>
<dbReference type="EMBL" id="CP029255">
    <property type="protein sequence ID" value="AWK07249.1"/>
    <property type="molecule type" value="Genomic_DNA"/>
</dbReference>
<dbReference type="InterPro" id="IPR050833">
    <property type="entry name" value="Poly_Biosynth_Transport"/>
</dbReference>
<reference evidence="7 8" key="1">
    <citation type="submission" date="2018-05" db="EMBL/GenBank/DDBJ databases">
        <title>Genome sequencing of Flavobacterium sp. HYN0056.</title>
        <authorList>
            <person name="Yi H."/>
            <person name="Baek C."/>
        </authorList>
    </citation>
    <scope>NUCLEOTIDE SEQUENCE [LARGE SCALE GENOMIC DNA]</scope>
    <source>
        <strain evidence="7 8">HYN0056</strain>
    </source>
</reference>
<evidence type="ECO:0000256" key="1">
    <source>
        <dbReference type="ARBA" id="ARBA00004651"/>
    </source>
</evidence>
<accession>A0A2S1YT32</accession>
<dbReference type="AlphaFoldDB" id="A0A2S1YT32"/>
<dbReference type="Proteomes" id="UP000245250">
    <property type="component" value="Chromosome"/>
</dbReference>
<evidence type="ECO:0000256" key="3">
    <source>
        <dbReference type="ARBA" id="ARBA00022692"/>
    </source>
</evidence>
<sequence>MILTMTVSLYTVRVVLNTLGVIDYGIFNVVAGIVTTFSFLSVTLATATQRFFSFELGRQNYEQLKKTFSMTMTIYIMVAIIILLLAETLGLWFLNTKMTIPSGRIDTANWIYQFSILSFMMTMFTIPYDAVIIAYERMNVYAYVSMIEVSLKLLIVYLLLIVPMDKLKLYAILIFGVTTIITLIYRTYCQKKFDECHYSFFWDKKLFKEIAGYSGWNLFGSLAGVFNDQGINMLLNVFFNPVINAARGIAFQISNTINLFVSNFSTAVNPQIIKYYAQNEREKMQILVFQSSKFSYFLLFVLTMPVLLETDLILSLWLKVIPEYVVLFTRLVIIMVLIDSLSGPLITSALATGEIKYYQIIIGGFKLLNLPICFFLLSIGYPPQTTMYVAIVMSFFSLFIRLSLLKKMLYFDVMKYVCDVLLRILLSSLLAYSLALYLQFVLDRTIINLISIVFVSSIFSLVIIYFTGLSKRDRGFLNTIVASKLLKRSKS</sequence>